<accession>A0AAF0U1Z6</accession>
<dbReference type="Proteomes" id="UP001234989">
    <property type="component" value="Chromosome 7"/>
</dbReference>
<dbReference type="EMBL" id="CP133618">
    <property type="protein sequence ID" value="WMV37793.1"/>
    <property type="molecule type" value="Genomic_DNA"/>
</dbReference>
<dbReference type="InterPro" id="IPR056924">
    <property type="entry name" value="SH3_Tf2-1"/>
</dbReference>
<name>A0AAF0U1Z6_SOLVR</name>
<evidence type="ECO:0000259" key="1">
    <source>
        <dbReference type="Pfam" id="PF24626"/>
    </source>
</evidence>
<keyword evidence="3" id="KW-1185">Reference proteome</keyword>
<dbReference type="PANTHER" id="PTHR46148">
    <property type="entry name" value="CHROMO DOMAIN-CONTAINING PROTEIN"/>
    <property type="match status" value="1"/>
</dbReference>
<dbReference type="PANTHER" id="PTHR46148:SF60">
    <property type="entry name" value="CHROMO DOMAIN-CONTAINING PROTEIN"/>
    <property type="match status" value="1"/>
</dbReference>
<evidence type="ECO:0000313" key="2">
    <source>
        <dbReference type="EMBL" id="WMV37793.1"/>
    </source>
</evidence>
<gene>
    <name evidence="2" type="ORF">MTR67_031178</name>
</gene>
<organism evidence="2 3">
    <name type="scientific">Solanum verrucosum</name>
    <dbReference type="NCBI Taxonomy" id="315347"/>
    <lineage>
        <taxon>Eukaryota</taxon>
        <taxon>Viridiplantae</taxon>
        <taxon>Streptophyta</taxon>
        <taxon>Embryophyta</taxon>
        <taxon>Tracheophyta</taxon>
        <taxon>Spermatophyta</taxon>
        <taxon>Magnoliopsida</taxon>
        <taxon>eudicotyledons</taxon>
        <taxon>Gunneridae</taxon>
        <taxon>Pentapetalae</taxon>
        <taxon>asterids</taxon>
        <taxon>lamiids</taxon>
        <taxon>Solanales</taxon>
        <taxon>Solanaceae</taxon>
        <taxon>Solanoideae</taxon>
        <taxon>Solaneae</taxon>
        <taxon>Solanum</taxon>
    </lineage>
</organism>
<protein>
    <recommendedName>
        <fullName evidence="1">Tf2-1-like SH3-like domain-containing protein</fullName>
    </recommendedName>
</protein>
<sequence length="160" mass="18906">MMQRMTILEWKWKCITMDFVTRLPLDLGQKNDVARRVHDVSFGISEQVLLNVSPTNGVMRFRKKVKFSTSHVSKYPLALVRKFGDVAYRLALPLNLSVFHPMFHVLMLKRYCHDDSYVIQWDSVALNQEMSFEEEPISISDRTKKVRSNYIDSLKVQWRH</sequence>
<reference evidence="2" key="1">
    <citation type="submission" date="2023-08" db="EMBL/GenBank/DDBJ databases">
        <title>A de novo genome assembly of Solanum verrucosum Schlechtendal, a Mexican diploid species geographically isolated from the other diploid A-genome species in potato relatives.</title>
        <authorList>
            <person name="Hosaka K."/>
        </authorList>
    </citation>
    <scope>NUCLEOTIDE SEQUENCE</scope>
    <source>
        <tissue evidence="2">Young leaves</tissue>
    </source>
</reference>
<dbReference type="Pfam" id="PF24626">
    <property type="entry name" value="SH3_Tf2-1"/>
    <property type="match status" value="1"/>
</dbReference>
<feature type="domain" description="Tf2-1-like SH3-like" evidence="1">
    <location>
        <begin position="46"/>
        <end position="111"/>
    </location>
</feature>
<dbReference type="AlphaFoldDB" id="A0AAF0U1Z6"/>
<evidence type="ECO:0000313" key="3">
    <source>
        <dbReference type="Proteomes" id="UP001234989"/>
    </source>
</evidence>
<proteinExistence type="predicted"/>